<name>A0A022QP52_ERYGU</name>
<dbReference type="EMBL" id="KI631058">
    <property type="protein sequence ID" value="EYU30437.1"/>
    <property type="molecule type" value="Genomic_DNA"/>
</dbReference>
<comment type="similarity">
    <text evidence="2 7">Belongs to the SLU7 family.</text>
</comment>
<comment type="subunit">
    <text evidence="7">Associated with the spliceosome.</text>
</comment>
<feature type="region of interest" description="Disordered" evidence="8">
    <location>
        <begin position="28"/>
        <end position="60"/>
    </location>
</feature>
<dbReference type="Proteomes" id="UP000030748">
    <property type="component" value="Unassembled WGS sequence"/>
</dbReference>
<keyword evidence="4 7" id="KW-0747">Spliceosome</keyword>
<feature type="non-terminal residue" evidence="10">
    <location>
        <position position="1"/>
    </location>
</feature>
<dbReference type="GO" id="GO:0005681">
    <property type="term" value="C:spliceosomal complex"/>
    <property type="evidence" value="ECO:0000318"/>
    <property type="project" value="GO_Central"/>
</dbReference>
<evidence type="ECO:0000256" key="4">
    <source>
        <dbReference type="ARBA" id="ARBA00022728"/>
    </source>
</evidence>
<dbReference type="eggNOG" id="KOG2560">
    <property type="taxonomic scope" value="Eukaryota"/>
</dbReference>
<keyword evidence="6 7" id="KW-0539">Nucleus</keyword>
<evidence type="ECO:0000256" key="5">
    <source>
        <dbReference type="ARBA" id="ARBA00023187"/>
    </source>
</evidence>
<evidence type="ECO:0000256" key="6">
    <source>
        <dbReference type="ARBA" id="ARBA00023242"/>
    </source>
</evidence>
<evidence type="ECO:0000256" key="7">
    <source>
        <dbReference type="RuleBase" id="RU367071"/>
    </source>
</evidence>
<comment type="subcellular location">
    <subcellularLocation>
        <location evidence="1 7">Nucleus</location>
    </subcellularLocation>
</comment>
<dbReference type="STRING" id="4155.A0A022QP52"/>
<gene>
    <name evidence="10" type="ORF">MIMGU_mgv1a023327mg</name>
</gene>
<dbReference type="GO" id="GO:0008380">
    <property type="term" value="P:RNA splicing"/>
    <property type="evidence" value="ECO:0000318"/>
    <property type="project" value="GO_Central"/>
</dbReference>
<evidence type="ECO:0000259" key="9">
    <source>
        <dbReference type="Pfam" id="PF11708"/>
    </source>
</evidence>
<evidence type="ECO:0000256" key="1">
    <source>
        <dbReference type="ARBA" id="ARBA00004123"/>
    </source>
</evidence>
<dbReference type="GO" id="GO:0030628">
    <property type="term" value="F:pre-mRNA 3'-splice site binding"/>
    <property type="evidence" value="ECO:0007669"/>
    <property type="project" value="UniProtKB-UniRule"/>
</dbReference>
<dbReference type="Pfam" id="PF11708">
    <property type="entry name" value="Slu7"/>
    <property type="match status" value="1"/>
</dbReference>
<feature type="domain" description="Pre-mRNA-splicing factor SLU7" evidence="9">
    <location>
        <begin position="1"/>
        <end position="266"/>
    </location>
</feature>
<comment type="function">
    <text evidence="7">Involved in pre-mRNA splicing.</text>
</comment>
<keyword evidence="11" id="KW-1185">Reference proteome</keyword>
<evidence type="ECO:0000256" key="8">
    <source>
        <dbReference type="SAM" id="MobiDB-lite"/>
    </source>
</evidence>
<dbReference type="GO" id="GO:0000398">
    <property type="term" value="P:mRNA splicing, via spliceosome"/>
    <property type="evidence" value="ECO:0007669"/>
    <property type="project" value="UniProtKB-UniRule"/>
</dbReference>
<organism evidence="10 11">
    <name type="scientific">Erythranthe guttata</name>
    <name type="common">Yellow monkey flower</name>
    <name type="synonym">Mimulus guttatus</name>
    <dbReference type="NCBI Taxonomy" id="4155"/>
    <lineage>
        <taxon>Eukaryota</taxon>
        <taxon>Viridiplantae</taxon>
        <taxon>Streptophyta</taxon>
        <taxon>Embryophyta</taxon>
        <taxon>Tracheophyta</taxon>
        <taxon>Spermatophyta</taxon>
        <taxon>Magnoliopsida</taxon>
        <taxon>eudicotyledons</taxon>
        <taxon>Gunneridae</taxon>
        <taxon>Pentapetalae</taxon>
        <taxon>asterids</taxon>
        <taxon>lamiids</taxon>
        <taxon>Lamiales</taxon>
        <taxon>Phrymaceae</taxon>
        <taxon>Erythranthe</taxon>
    </lineage>
</organism>
<dbReference type="AlphaFoldDB" id="A0A022QP52"/>
<evidence type="ECO:0000256" key="2">
    <source>
        <dbReference type="ARBA" id="ARBA00007203"/>
    </source>
</evidence>
<evidence type="ECO:0000313" key="10">
    <source>
        <dbReference type="EMBL" id="EYU30437.1"/>
    </source>
</evidence>
<keyword evidence="3 7" id="KW-0507">mRNA processing</keyword>
<reference evidence="10 11" key="1">
    <citation type="journal article" date="2013" name="Proc. Natl. Acad. Sci. U.S.A.">
        <title>Fine-scale variation in meiotic recombination in Mimulus inferred from population shotgun sequencing.</title>
        <authorList>
            <person name="Hellsten U."/>
            <person name="Wright K.M."/>
            <person name="Jenkins J."/>
            <person name="Shu S."/>
            <person name="Yuan Y."/>
            <person name="Wessler S.R."/>
            <person name="Schmutz J."/>
            <person name="Willis J.H."/>
            <person name="Rokhsar D.S."/>
        </authorList>
    </citation>
    <scope>NUCLEOTIDE SEQUENCE [LARGE SCALE GENOMIC DNA]</scope>
    <source>
        <strain evidence="11">cv. DUN x IM62</strain>
    </source>
</reference>
<dbReference type="PANTHER" id="PTHR12942:SF2">
    <property type="entry name" value="PRE-MRNA-SPLICING FACTOR SLU7"/>
    <property type="match status" value="1"/>
</dbReference>
<accession>A0A022QP52</accession>
<dbReference type="InterPro" id="IPR021715">
    <property type="entry name" value="Slu7_dom"/>
</dbReference>
<proteinExistence type="inferred from homology"/>
<evidence type="ECO:0000256" key="3">
    <source>
        <dbReference type="ARBA" id="ARBA00022664"/>
    </source>
</evidence>
<dbReference type="PANTHER" id="PTHR12942">
    <property type="entry name" value="STEP II SPLICING FACTOR SLU7"/>
    <property type="match status" value="1"/>
</dbReference>
<feature type="compositionally biased region" description="Basic and acidic residues" evidence="8">
    <location>
        <begin position="41"/>
        <end position="60"/>
    </location>
</feature>
<dbReference type="InterPro" id="IPR039974">
    <property type="entry name" value="Splicing_factor_SLU7"/>
</dbReference>
<protein>
    <recommendedName>
        <fullName evidence="7">Pre-mRNA-splicing factor SLU7</fullName>
    </recommendedName>
</protein>
<keyword evidence="5 7" id="KW-0508">mRNA splicing</keyword>
<sequence length="399" mass="45622">YAAKRDPWKNFDPAADYKQVVRMHEARGEARSKYLHNQRLQKLDHEKGGGEEEEDSLKVGDSKQVDFGKVEKRVRTTGGGSTGTVRNLRIREDTAKYLLNLDLNSAHYDPKTRSMREDPLPDMDPNEKFYAGDNGNRATGQALEFKQLNFHAREVFDKMGLDHVVDVQGAPSQAELLYRNFKINKEKLKSQNATKAAILKKYGNAAANTDDREVVLPRELLLGQTEVELEYDRAGRVVKQGAIIRIAKSKYEEDVCVNNHSSIWGSWWKDGRWGYNCCHQTLRNTYCTGDAGIEAAASDVTKANVHRKIESNQAATTASDNDEIIRAATWGSQVPDDLVLNQKKLAEALEKEDRNKNQERDERKRKYNVKWKDEVTAEDMEAYRMKRVHHDDPIKDFLH</sequence>
<evidence type="ECO:0000313" key="11">
    <source>
        <dbReference type="Proteomes" id="UP000030748"/>
    </source>
</evidence>